<keyword evidence="1" id="KW-0433">Leucine-rich repeat</keyword>
<evidence type="ECO:0000313" key="4">
    <source>
        <dbReference type="EMBL" id="KAK0600825.1"/>
    </source>
</evidence>
<evidence type="ECO:0000313" key="5">
    <source>
        <dbReference type="Proteomes" id="UP001168877"/>
    </source>
</evidence>
<gene>
    <name evidence="4" type="ORF">LWI29_018757</name>
</gene>
<dbReference type="InterPro" id="IPR011713">
    <property type="entry name" value="Leu-rich_rpt_3"/>
</dbReference>
<organism evidence="4 5">
    <name type="scientific">Acer saccharum</name>
    <name type="common">Sugar maple</name>
    <dbReference type="NCBI Taxonomy" id="4024"/>
    <lineage>
        <taxon>Eukaryota</taxon>
        <taxon>Viridiplantae</taxon>
        <taxon>Streptophyta</taxon>
        <taxon>Embryophyta</taxon>
        <taxon>Tracheophyta</taxon>
        <taxon>Spermatophyta</taxon>
        <taxon>Magnoliopsida</taxon>
        <taxon>eudicotyledons</taxon>
        <taxon>Gunneridae</taxon>
        <taxon>Pentapetalae</taxon>
        <taxon>rosids</taxon>
        <taxon>malvids</taxon>
        <taxon>Sapindales</taxon>
        <taxon>Sapindaceae</taxon>
        <taxon>Hippocastanoideae</taxon>
        <taxon>Acereae</taxon>
        <taxon>Acer</taxon>
    </lineage>
</organism>
<comment type="caution">
    <text evidence="4">The sequence shown here is derived from an EMBL/GenBank/DDBJ whole genome shotgun (WGS) entry which is preliminary data.</text>
</comment>
<dbReference type="InterPro" id="IPR045344">
    <property type="entry name" value="C-JID"/>
</dbReference>
<keyword evidence="5" id="KW-1185">Reference proteome</keyword>
<reference evidence="4" key="1">
    <citation type="journal article" date="2022" name="Plant J.">
        <title>Strategies of tolerance reflected in two North American maple genomes.</title>
        <authorList>
            <person name="McEvoy S.L."/>
            <person name="Sezen U.U."/>
            <person name="Trouern-Trend A."/>
            <person name="McMahon S.M."/>
            <person name="Schaberg P.G."/>
            <person name="Yang J."/>
            <person name="Wegrzyn J.L."/>
            <person name="Swenson N.G."/>
        </authorList>
    </citation>
    <scope>NUCLEOTIDE SEQUENCE</scope>
    <source>
        <strain evidence="4">NS2018</strain>
    </source>
</reference>
<feature type="domain" description="C-JID" evidence="3">
    <location>
        <begin position="488"/>
        <end position="632"/>
    </location>
</feature>
<proteinExistence type="predicted"/>
<dbReference type="Pfam" id="PF07725">
    <property type="entry name" value="LRR_3"/>
    <property type="match status" value="2"/>
</dbReference>
<dbReference type="Pfam" id="PF20160">
    <property type="entry name" value="C-JID"/>
    <property type="match status" value="2"/>
</dbReference>
<dbReference type="InterPro" id="IPR032675">
    <property type="entry name" value="LRR_dom_sf"/>
</dbReference>
<protein>
    <recommendedName>
        <fullName evidence="3">C-JID domain-containing protein</fullName>
    </recommendedName>
</protein>
<reference evidence="4" key="2">
    <citation type="submission" date="2023-06" db="EMBL/GenBank/DDBJ databases">
        <authorList>
            <person name="Swenson N.G."/>
            <person name="Wegrzyn J.L."/>
            <person name="Mcevoy S.L."/>
        </authorList>
    </citation>
    <scope>NUCLEOTIDE SEQUENCE</scope>
    <source>
        <strain evidence="4">NS2018</strain>
        <tissue evidence="4">Leaf</tissue>
    </source>
</reference>
<dbReference type="SUPFAM" id="SSF52058">
    <property type="entry name" value="L domain-like"/>
    <property type="match status" value="1"/>
</dbReference>
<dbReference type="Gene3D" id="3.80.10.10">
    <property type="entry name" value="Ribonuclease Inhibitor"/>
    <property type="match status" value="1"/>
</dbReference>
<evidence type="ECO:0000256" key="2">
    <source>
        <dbReference type="ARBA" id="ARBA00022737"/>
    </source>
</evidence>
<name>A0AA39T6H8_ACESA</name>
<dbReference type="EMBL" id="JAUESC010000003">
    <property type="protein sequence ID" value="KAK0600825.1"/>
    <property type="molecule type" value="Genomic_DNA"/>
</dbReference>
<dbReference type="Proteomes" id="UP001168877">
    <property type="component" value="Unassembled WGS sequence"/>
</dbReference>
<dbReference type="InterPro" id="IPR044974">
    <property type="entry name" value="Disease_R_plants"/>
</dbReference>
<evidence type="ECO:0000256" key="1">
    <source>
        <dbReference type="ARBA" id="ARBA00022614"/>
    </source>
</evidence>
<keyword evidence="2" id="KW-0677">Repeat</keyword>
<sequence>MILQWLEYPLRVLPSKFYPEKLFKLDLSGSNIEQLWEGTKHAPNLKLLFLRDCGHLTTIPNLSSFPSLEEVLLSGCKSLVDFPSSVQQLNNLRYLSLRGCSNVTKIPLISGKLPVALRDLRAINCKQLCLALPDASEFKLCMNLDQKPVSNFFDQNYVNFLFTNCFNLDHKAVSNVFVESLKGSEEPPTKFTIFLPGSEIPNCFSYQSSGSSVNIPVLQQALVNMKFMGFAICAVLGCQKFYRELSVDVSCHFETCYDSILVTPCVYPHDMPCVYPHEKIFINSDHILLWYYSFSQFYKSSQNLEKLLAIANGSDYVDISLEFRTFGPHYKVKCCAVYPIYAKPIEVIGATIKDIGETSGRKRDRSDDNEDQGTEAVEGISLDMENEENLEDVPLSCHVFDKMHFLRFLLFTESYFCESIKLHLPDGLNDLSDRLRILQWPEYPSRVLPSKFYPKNLVKLNLSNSNIEQLWEGTKGSEESPTQFTIFLPGSEIPNCFSYQSSGSSVNIPVLRQALVNRKFMGFAMCAVLGFEEFHQYHNILSVGVSCHFETCYDYIYVTPYYYHDYDKIFVNSDHIVLWYYSFSQFYSSPQNLEKLPAIVNGSDYVDISLKFTIDNGHYKVKCCAVYPIYAEPIEVIGATIEDIGEASRRSGRSDDNEEQVVPHP</sequence>
<dbReference type="PANTHER" id="PTHR11017:SF570">
    <property type="entry name" value="DISEASE RESISTANCE PROTEIN (TIR-NBS CLASS)-RELATED"/>
    <property type="match status" value="1"/>
</dbReference>
<feature type="domain" description="C-JID" evidence="3">
    <location>
        <begin position="195"/>
        <end position="344"/>
    </location>
</feature>
<dbReference type="GO" id="GO:0006952">
    <property type="term" value="P:defense response"/>
    <property type="evidence" value="ECO:0007669"/>
    <property type="project" value="InterPro"/>
</dbReference>
<dbReference type="PANTHER" id="PTHR11017">
    <property type="entry name" value="LEUCINE-RICH REPEAT-CONTAINING PROTEIN"/>
    <property type="match status" value="1"/>
</dbReference>
<accession>A0AA39T6H8</accession>
<dbReference type="AlphaFoldDB" id="A0AA39T6H8"/>
<evidence type="ECO:0000259" key="3">
    <source>
        <dbReference type="Pfam" id="PF20160"/>
    </source>
</evidence>